<name>A0ABW0ER26_9PSEU</name>
<dbReference type="InterPro" id="IPR023213">
    <property type="entry name" value="CAT-like_dom_sf"/>
</dbReference>
<keyword evidence="2" id="KW-1185">Reference proteome</keyword>
<protein>
    <recommendedName>
        <fullName evidence="3">Condensation domain-containing protein</fullName>
    </recommendedName>
</protein>
<organism evidence="1 2">
    <name type="scientific">Actinokineospora guangxiensis</name>
    <dbReference type="NCBI Taxonomy" id="1490288"/>
    <lineage>
        <taxon>Bacteria</taxon>
        <taxon>Bacillati</taxon>
        <taxon>Actinomycetota</taxon>
        <taxon>Actinomycetes</taxon>
        <taxon>Pseudonocardiales</taxon>
        <taxon>Pseudonocardiaceae</taxon>
        <taxon>Actinokineospora</taxon>
    </lineage>
</organism>
<dbReference type="EMBL" id="JBHSKF010000006">
    <property type="protein sequence ID" value="MFC5288479.1"/>
    <property type="molecule type" value="Genomic_DNA"/>
</dbReference>
<gene>
    <name evidence="1" type="ORF">ACFPM7_15570</name>
</gene>
<dbReference type="Proteomes" id="UP001596157">
    <property type="component" value="Unassembled WGS sequence"/>
</dbReference>
<reference evidence="2" key="1">
    <citation type="journal article" date="2019" name="Int. J. Syst. Evol. Microbiol.">
        <title>The Global Catalogue of Microorganisms (GCM) 10K type strain sequencing project: providing services to taxonomists for standard genome sequencing and annotation.</title>
        <authorList>
            <consortium name="The Broad Institute Genomics Platform"/>
            <consortium name="The Broad Institute Genome Sequencing Center for Infectious Disease"/>
            <person name="Wu L."/>
            <person name="Ma J."/>
        </authorList>
    </citation>
    <scope>NUCLEOTIDE SEQUENCE [LARGE SCALE GENOMIC DNA]</scope>
    <source>
        <strain evidence="2">CCUG 59778</strain>
    </source>
</reference>
<dbReference type="Gene3D" id="3.30.559.10">
    <property type="entry name" value="Chloramphenicol acetyltransferase-like domain"/>
    <property type="match status" value="1"/>
</dbReference>
<sequence length="437" mass="47164">MSAAASAVRRRLLRGHEAGLWTDPEVRALRITGAVDHQRLRAAIHEVTAALPALRFGYTALPHLMEPQPVERPATVAHHDLADERDPQQACVGLLDIDRRKATDPVRDALVRFHIARLAEQEWVLGLVADPLALDLRSVYQVLGAVVQAYLGRFRPDEHPEAAHAVASTVPGTPRWRWWERRLSTWTGREPLSAVVRTSTSAANAQRTAILPLDGRTWARLTSLTDDAGNAGTLSIVALLMMWLRAQQGAGGPAVFGGTLDLRDLLGLGAAVGPLTERIVYEVDQTDVDQLSFPGVVRRVHAGMLDAVVHHTAYDDLIAIADACSAPSPDQYADIVVHYCRTPPASGHTRDDPGLRRYGLSIELFAESDLASPRRPEDVRPAGAAAVELRVAEHGTGMALLVDHDAARVSPAVVDGLLSDLGSMIPRFGATPAVPPS</sequence>
<dbReference type="SUPFAM" id="SSF52777">
    <property type="entry name" value="CoA-dependent acyltransferases"/>
    <property type="match status" value="2"/>
</dbReference>
<evidence type="ECO:0008006" key="3">
    <source>
        <dbReference type="Google" id="ProtNLM"/>
    </source>
</evidence>
<accession>A0ABW0ER26</accession>
<evidence type="ECO:0000313" key="1">
    <source>
        <dbReference type="EMBL" id="MFC5288479.1"/>
    </source>
</evidence>
<proteinExistence type="predicted"/>
<dbReference type="RefSeq" id="WP_378248325.1">
    <property type="nucleotide sequence ID" value="NZ_JBHSKF010000006.1"/>
</dbReference>
<dbReference type="Gene3D" id="3.30.559.30">
    <property type="entry name" value="Nonribosomal peptide synthetase, condensation domain"/>
    <property type="match status" value="1"/>
</dbReference>
<evidence type="ECO:0000313" key="2">
    <source>
        <dbReference type="Proteomes" id="UP001596157"/>
    </source>
</evidence>
<comment type="caution">
    <text evidence="1">The sequence shown here is derived from an EMBL/GenBank/DDBJ whole genome shotgun (WGS) entry which is preliminary data.</text>
</comment>